<keyword evidence="8" id="KW-1185">Reference proteome</keyword>
<evidence type="ECO:0000313" key="8">
    <source>
        <dbReference type="Proteomes" id="UP001174208"/>
    </source>
</evidence>
<feature type="DNA-binding region" description="H-T-H motif" evidence="5">
    <location>
        <begin position="38"/>
        <end position="57"/>
    </location>
</feature>
<dbReference type="PANTHER" id="PTHR30055">
    <property type="entry name" value="HTH-TYPE TRANSCRIPTIONAL REGULATOR RUTR"/>
    <property type="match status" value="1"/>
</dbReference>
<dbReference type="RefSeq" id="WP_301209767.1">
    <property type="nucleotide sequence ID" value="NZ_JAROCF010000001.1"/>
</dbReference>
<accession>A0ABT8K6B9</accession>
<evidence type="ECO:0000256" key="5">
    <source>
        <dbReference type="PROSITE-ProRule" id="PRU00335"/>
    </source>
</evidence>
<dbReference type="Pfam" id="PF13977">
    <property type="entry name" value="TetR_C_6"/>
    <property type="match status" value="1"/>
</dbReference>
<evidence type="ECO:0000313" key="7">
    <source>
        <dbReference type="EMBL" id="MDN4612949.1"/>
    </source>
</evidence>
<dbReference type="SUPFAM" id="SSF46689">
    <property type="entry name" value="Homeodomain-like"/>
    <property type="match status" value="1"/>
</dbReference>
<protein>
    <submittedName>
        <fullName evidence="7">TetR/AcrR family transcriptional regulator</fullName>
    </submittedName>
</protein>
<keyword evidence="3 5" id="KW-0238">DNA-binding</keyword>
<keyword evidence="1" id="KW-0678">Repressor</keyword>
<dbReference type="InterPro" id="IPR036271">
    <property type="entry name" value="Tet_transcr_reg_TetR-rel_C_sf"/>
</dbReference>
<dbReference type="InterPro" id="IPR001647">
    <property type="entry name" value="HTH_TetR"/>
</dbReference>
<dbReference type="PANTHER" id="PTHR30055:SF234">
    <property type="entry name" value="HTH-TYPE TRANSCRIPTIONAL REGULATOR BETI"/>
    <property type="match status" value="1"/>
</dbReference>
<evidence type="ECO:0000256" key="3">
    <source>
        <dbReference type="ARBA" id="ARBA00023125"/>
    </source>
</evidence>
<proteinExistence type="predicted"/>
<name>A0ABT8K6B9_9MICO</name>
<evidence type="ECO:0000256" key="4">
    <source>
        <dbReference type="ARBA" id="ARBA00023163"/>
    </source>
</evidence>
<organism evidence="7 8">
    <name type="scientific">Leifsonia williamsii</name>
    <dbReference type="NCBI Taxonomy" id="3035919"/>
    <lineage>
        <taxon>Bacteria</taxon>
        <taxon>Bacillati</taxon>
        <taxon>Actinomycetota</taxon>
        <taxon>Actinomycetes</taxon>
        <taxon>Micrococcales</taxon>
        <taxon>Microbacteriaceae</taxon>
        <taxon>Leifsonia</taxon>
    </lineage>
</organism>
<dbReference type="InterPro" id="IPR039538">
    <property type="entry name" value="BetI_C"/>
</dbReference>
<gene>
    <name evidence="7" type="ORF">P5G50_00675</name>
</gene>
<dbReference type="PROSITE" id="PS50977">
    <property type="entry name" value="HTH_TETR_2"/>
    <property type="match status" value="1"/>
</dbReference>
<sequence length="207" mass="21944">MSRAAQPQTRRRPPAERRAELAAAARDLALADGLAAVTLRGVAARAGVTPALVAHYHPVMDELVATTFAAIVSAELVEVEGLLRSRPDPTSRISALVATLLDGTRDEVTVVWVEAWALGRRNDALADAVRSQMDAWQAIIRRVVEEGVASGDFTAEDPATVAWLLLGMIDGLNAQGLVRWGGARDRGPLLAGAVEGMLGLRRGVLSN</sequence>
<dbReference type="InterPro" id="IPR050109">
    <property type="entry name" value="HTH-type_TetR-like_transc_reg"/>
</dbReference>
<reference evidence="7" key="1">
    <citation type="submission" date="2023-06" db="EMBL/GenBank/DDBJ databases">
        <title>MT1 and MT2 Draft Genomes of Novel Species.</title>
        <authorList>
            <person name="Venkateswaran K."/>
        </authorList>
    </citation>
    <scope>NUCLEOTIDE SEQUENCE</scope>
    <source>
        <strain evidence="7">F6_8S_P_1B</strain>
    </source>
</reference>
<keyword evidence="2" id="KW-0805">Transcription regulation</keyword>
<evidence type="ECO:0000256" key="1">
    <source>
        <dbReference type="ARBA" id="ARBA00022491"/>
    </source>
</evidence>
<dbReference type="Proteomes" id="UP001174208">
    <property type="component" value="Unassembled WGS sequence"/>
</dbReference>
<keyword evidence="4" id="KW-0804">Transcription</keyword>
<comment type="caution">
    <text evidence="7">The sequence shown here is derived from an EMBL/GenBank/DDBJ whole genome shotgun (WGS) entry which is preliminary data.</text>
</comment>
<dbReference type="Pfam" id="PF00440">
    <property type="entry name" value="TetR_N"/>
    <property type="match status" value="1"/>
</dbReference>
<feature type="domain" description="HTH tetR-type" evidence="6">
    <location>
        <begin position="15"/>
        <end position="75"/>
    </location>
</feature>
<dbReference type="Gene3D" id="1.10.357.10">
    <property type="entry name" value="Tetracycline Repressor, domain 2"/>
    <property type="match status" value="1"/>
</dbReference>
<dbReference type="SUPFAM" id="SSF48498">
    <property type="entry name" value="Tetracyclin repressor-like, C-terminal domain"/>
    <property type="match status" value="1"/>
</dbReference>
<evidence type="ECO:0000256" key="2">
    <source>
        <dbReference type="ARBA" id="ARBA00023015"/>
    </source>
</evidence>
<dbReference type="InterPro" id="IPR009057">
    <property type="entry name" value="Homeodomain-like_sf"/>
</dbReference>
<evidence type="ECO:0000259" key="6">
    <source>
        <dbReference type="PROSITE" id="PS50977"/>
    </source>
</evidence>
<dbReference type="EMBL" id="JAROCF010000001">
    <property type="protein sequence ID" value="MDN4612949.1"/>
    <property type="molecule type" value="Genomic_DNA"/>
</dbReference>